<feature type="transmembrane region" description="Helical" evidence="2">
    <location>
        <begin position="146"/>
        <end position="167"/>
    </location>
</feature>
<feature type="chain" id="PRO_5020027471" description="Ribosomal protein L10" evidence="3">
    <location>
        <begin position="17"/>
        <end position="243"/>
    </location>
</feature>
<keyword evidence="3" id="KW-0732">Signal</keyword>
<feature type="signal peptide" evidence="3">
    <location>
        <begin position="1"/>
        <end position="16"/>
    </location>
</feature>
<comment type="similarity">
    <text evidence="1">Belongs to the universal ribosomal protein uL10 family.</text>
</comment>
<dbReference type="Proteomes" id="UP000355283">
    <property type="component" value="Unassembled WGS sequence"/>
</dbReference>
<dbReference type="Gene3D" id="3.30.70.1730">
    <property type="match status" value="1"/>
</dbReference>
<keyword evidence="2" id="KW-0472">Membrane</keyword>
<reference evidence="4 5" key="1">
    <citation type="submission" date="2019-01" db="EMBL/GenBank/DDBJ databases">
        <title>Nuclear Genome Assembly of the Microalgal Biofuel strain Nannochloropsis salina CCMP1776.</title>
        <authorList>
            <person name="Hovde B."/>
        </authorList>
    </citation>
    <scope>NUCLEOTIDE SEQUENCE [LARGE SCALE GENOMIC DNA]</scope>
    <source>
        <strain evidence="4 5">CCMP1776</strain>
    </source>
</reference>
<dbReference type="AlphaFoldDB" id="A0A4D9CQ27"/>
<evidence type="ECO:0000256" key="3">
    <source>
        <dbReference type="SAM" id="SignalP"/>
    </source>
</evidence>
<evidence type="ECO:0000313" key="4">
    <source>
        <dbReference type="EMBL" id="TFJ81252.1"/>
    </source>
</evidence>
<evidence type="ECO:0000256" key="1">
    <source>
        <dbReference type="ARBA" id="ARBA00008889"/>
    </source>
</evidence>
<evidence type="ECO:0000313" key="5">
    <source>
        <dbReference type="Proteomes" id="UP000355283"/>
    </source>
</evidence>
<organism evidence="4 5">
    <name type="scientific">Nannochloropsis salina CCMP1776</name>
    <dbReference type="NCBI Taxonomy" id="1027361"/>
    <lineage>
        <taxon>Eukaryota</taxon>
        <taxon>Sar</taxon>
        <taxon>Stramenopiles</taxon>
        <taxon>Ochrophyta</taxon>
        <taxon>Eustigmatophyceae</taxon>
        <taxon>Eustigmatales</taxon>
        <taxon>Monodopsidaceae</taxon>
        <taxon>Microchloropsis</taxon>
        <taxon>Microchloropsis salina</taxon>
    </lineage>
</organism>
<dbReference type="SUPFAM" id="SSF160369">
    <property type="entry name" value="Ribosomal protein L10-like"/>
    <property type="match status" value="1"/>
</dbReference>
<proteinExistence type="inferred from homology"/>
<dbReference type="Pfam" id="PF00466">
    <property type="entry name" value="Ribosomal_L10"/>
    <property type="match status" value="1"/>
</dbReference>
<dbReference type="InterPro" id="IPR043141">
    <property type="entry name" value="Ribosomal_uL10-like_sf"/>
</dbReference>
<name>A0A4D9CQ27_9STRA</name>
<gene>
    <name evidence="4" type="ORF">NSK_007428</name>
</gene>
<keyword evidence="2" id="KW-1133">Transmembrane helix</keyword>
<dbReference type="InterPro" id="IPR001790">
    <property type="entry name" value="Ribosomal_uL10"/>
</dbReference>
<dbReference type="OrthoDB" id="360689at2759"/>
<comment type="caution">
    <text evidence="4">The sequence shown here is derived from an EMBL/GenBank/DDBJ whole genome shotgun (WGS) entry which is preliminary data.</text>
</comment>
<keyword evidence="5" id="KW-1185">Reference proteome</keyword>
<evidence type="ECO:0008006" key="6">
    <source>
        <dbReference type="Google" id="ProtNLM"/>
    </source>
</evidence>
<sequence length="243" mass="27062">MKSICLVSLLFAGAAAFQMPLSSRQPKTALKAGSAYVSTRTGKEERLTEYKGWLESAEMIFAIPAQGMSVKQVSQLRKAVPEDTKVRVAKNTILKRAIEGDSRWSVVGDSLFESNMWFFVGNDLKVGGGGRREGERERWRERKEGWTRVLGLGSLLLFLLLLPAGFIHGPNDPKTVASRPTYNTRTYINPDKATLPLPPSLPPSPPPLAAFLSLALTRVLEEDFYRAGGVRLWEDEVYDDEDF</sequence>
<protein>
    <recommendedName>
        <fullName evidence="6">Ribosomal protein L10</fullName>
    </recommendedName>
</protein>
<accession>A0A4D9CQ27</accession>
<dbReference type="EMBL" id="SDOX01000129">
    <property type="protein sequence ID" value="TFJ81252.1"/>
    <property type="molecule type" value="Genomic_DNA"/>
</dbReference>
<evidence type="ECO:0000256" key="2">
    <source>
        <dbReference type="SAM" id="Phobius"/>
    </source>
</evidence>
<keyword evidence="2" id="KW-0812">Transmembrane</keyword>